<protein>
    <recommendedName>
        <fullName evidence="3">Phytanoyl-CoA dioxygenase family protein</fullName>
    </recommendedName>
</protein>
<proteinExistence type="predicted"/>
<evidence type="ECO:0008006" key="3">
    <source>
        <dbReference type="Google" id="ProtNLM"/>
    </source>
</evidence>
<comment type="caution">
    <text evidence="1">The sequence shown here is derived from an EMBL/GenBank/DDBJ whole genome shotgun (WGS) entry which is preliminary data.</text>
</comment>
<sequence>MKNWVQKALPFARDAARDPVQTRQWKRCGGTWFVGVNALPNDGEGVLKGGGPLTGAIRTFIEAHYGWYPLDQGQVSITYPGYPKQDPNESDAAHSFRKNRDAAHLDGIKPELPGGQRCVGEAHAYVIGIPLNSSGKGASPLVVWEESHHIMRRVLTAAFDGVSPNELQRHDITDAYRNARREVFETCPRVEVYAQPGEAYLLHRFALHGVAPWAEGAEALEEGRMIAYFRPELPGGVAEWLRLP</sequence>
<name>A0ABT4W1W4_9RHOB</name>
<dbReference type="Proteomes" id="UP001528040">
    <property type="component" value="Unassembled WGS sequence"/>
</dbReference>
<evidence type="ECO:0000313" key="2">
    <source>
        <dbReference type="Proteomes" id="UP001528040"/>
    </source>
</evidence>
<gene>
    <name evidence="1" type="ORF">O2N63_10405</name>
</gene>
<evidence type="ECO:0000313" key="1">
    <source>
        <dbReference type="EMBL" id="MDA5094497.1"/>
    </source>
</evidence>
<keyword evidence="2" id="KW-1185">Reference proteome</keyword>
<organism evidence="1 2">
    <name type="scientific">Aliiroseovarius salicola</name>
    <dbReference type="NCBI Taxonomy" id="3009082"/>
    <lineage>
        <taxon>Bacteria</taxon>
        <taxon>Pseudomonadati</taxon>
        <taxon>Pseudomonadota</taxon>
        <taxon>Alphaproteobacteria</taxon>
        <taxon>Rhodobacterales</taxon>
        <taxon>Paracoccaceae</taxon>
        <taxon>Aliiroseovarius</taxon>
    </lineage>
</organism>
<dbReference type="RefSeq" id="WP_271054196.1">
    <property type="nucleotide sequence ID" value="NZ_JAQIIO010000004.1"/>
</dbReference>
<reference evidence="1 2" key="1">
    <citation type="submission" date="2023-01" db="EMBL/GenBank/DDBJ databases">
        <authorList>
            <person name="Yoon J.-W."/>
        </authorList>
    </citation>
    <scope>NUCLEOTIDE SEQUENCE [LARGE SCALE GENOMIC DNA]</scope>
    <source>
        <strain evidence="1 2">KMU-50</strain>
    </source>
</reference>
<dbReference type="EMBL" id="JAQIIO010000004">
    <property type="protein sequence ID" value="MDA5094497.1"/>
    <property type="molecule type" value="Genomic_DNA"/>
</dbReference>
<dbReference type="SUPFAM" id="SSF51197">
    <property type="entry name" value="Clavaminate synthase-like"/>
    <property type="match status" value="1"/>
</dbReference>
<accession>A0ABT4W1W4</accession>